<dbReference type="PROSITE" id="PS00867">
    <property type="entry name" value="CPSASE_2"/>
    <property type="match status" value="1"/>
</dbReference>
<dbReference type="SUPFAM" id="SSF51230">
    <property type="entry name" value="Single hybrid motif"/>
    <property type="match status" value="1"/>
</dbReference>
<feature type="compositionally biased region" description="Gly residues" evidence="7">
    <location>
        <begin position="484"/>
        <end position="497"/>
    </location>
</feature>
<evidence type="ECO:0000256" key="4">
    <source>
        <dbReference type="ARBA" id="ARBA00022840"/>
    </source>
</evidence>
<dbReference type="PANTHER" id="PTHR18866">
    <property type="entry name" value="CARBOXYLASE:PYRUVATE/ACETYL-COA/PROPIONYL-COA CARBOXYLASE"/>
    <property type="match status" value="1"/>
</dbReference>
<dbReference type="PROSITE" id="PS00866">
    <property type="entry name" value="CPSASE_1"/>
    <property type="match status" value="1"/>
</dbReference>
<keyword evidence="4 6" id="KW-0067">ATP-binding</keyword>
<dbReference type="PROSITE" id="PS50968">
    <property type="entry name" value="BIOTINYL_LIPOYL"/>
    <property type="match status" value="1"/>
</dbReference>
<feature type="compositionally biased region" description="Low complexity" evidence="7">
    <location>
        <begin position="498"/>
        <end position="510"/>
    </location>
</feature>
<dbReference type="GO" id="GO:0004075">
    <property type="term" value="F:biotin carboxylase activity"/>
    <property type="evidence" value="ECO:0007669"/>
    <property type="project" value="UniProtKB-EC"/>
</dbReference>
<dbReference type="InterPro" id="IPR050856">
    <property type="entry name" value="Biotin_carboxylase_complex"/>
</dbReference>
<feature type="domain" description="Biotin carboxylation" evidence="10">
    <location>
        <begin position="15"/>
        <end position="457"/>
    </location>
</feature>
<evidence type="ECO:0000256" key="6">
    <source>
        <dbReference type="PROSITE-ProRule" id="PRU00409"/>
    </source>
</evidence>
<evidence type="ECO:0000256" key="2">
    <source>
        <dbReference type="ARBA" id="ARBA00022598"/>
    </source>
</evidence>
<reference evidence="11" key="1">
    <citation type="submission" date="2022-05" db="EMBL/GenBank/DDBJ databases">
        <authorList>
            <person name="Tuo L."/>
        </authorList>
    </citation>
    <scope>NUCLEOTIDE SEQUENCE</scope>
    <source>
        <strain evidence="11">BSK12Z-4</strain>
    </source>
</reference>
<dbReference type="PROSITE" id="PS00188">
    <property type="entry name" value="BIOTIN"/>
    <property type="match status" value="1"/>
</dbReference>
<comment type="caution">
    <text evidence="11">The sequence shown here is derived from an EMBL/GenBank/DDBJ whole genome shotgun (WGS) entry which is preliminary data.</text>
</comment>
<dbReference type="Proteomes" id="UP001139485">
    <property type="component" value="Unassembled WGS sequence"/>
</dbReference>
<evidence type="ECO:0000256" key="3">
    <source>
        <dbReference type="ARBA" id="ARBA00022741"/>
    </source>
</evidence>
<keyword evidence="2" id="KW-0436">Ligase</keyword>
<dbReference type="AlphaFoldDB" id="A0A9X2IFG3"/>
<dbReference type="InterPro" id="IPR011761">
    <property type="entry name" value="ATP-grasp"/>
</dbReference>
<dbReference type="SMART" id="SM00878">
    <property type="entry name" value="Biotin_carb_C"/>
    <property type="match status" value="1"/>
</dbReference>
<dbReference type="InterPro" id="IPR005481">
    <property type="entry name" value="BC-like_N"/>
</dbReference>
<protein>
    <submittedName>
        <fullName evidence="11">ATP-grasp domain-containing protein</fullName>
    </submittedName>
</protein>
<dbReference type="PROSITE" id="PS50979">
    <property type="entry name" value="BC"/>
    <property type="match status" value="1"/>
</dbReference>
<dbReference type="GO" id="GO:0046872">
    <property type="term" value="F:metal ion binding"/>
    <property type="evidence" value="ECO:0007669"/>
    <property type="project" value="InterPro"/>
</dbReference>
<feature type="region of interest" description="Disordered" evidence="7">
    <location>
        <begin position="687"/>
        <end position="710"/>
    </location>
</feature>
<evidence type="ECO:0000256" key="1">
    <source>
        <dbReference type="ARBA" id="ARBA00001953"/>
    </source>
</evidence>
<sequence length="710" mass="73154">MTDTPQARQADQPRPIRTLLVANRGEIALRVLRTARDLGLRTVALHTPADARPGAAGGHHVRAADATLEVPSYLDVDAVVAAALACGADAVHPGYGFLSERPALARALADAGVRLVGPRADVMDAMGRKDHARAIAERAGVPVVPAWGPDEDPGTFSYPVLVKAAAGGGGKGMRVVRSPEQYAEALAAARREAASAFGDDTMLVERYVERGRHVEVQVMGDEHGTVVTLGERDCSPQRRHQKVLEEAPAPTLDPAARARLAEAARALAQQVGYTGAGTVEMLLDADTGEFFFLEMNTRLQVEHPVTEATTTVRGEHPDLVALQLRVAAGEPLGFGQDDVAVTGHAIEARVYAEDAFGGFLPQAGTATLVRWPQGPGVRVDHALTSGETVSTGFDPMLGKVVATGVDREDARLRLLAALDDTAVLGLTTNTGFLRALVATDAFAAAAIDTAWLDREPLPAPPDAGVARAVTAWVAAWLGHGGGAEAGSGSGSGGGSGSGAWAADGFRSSGPRAPVRVRLDRPVLVDLGVASGSVTEAHGATVTGPDGEALVLRVLEAADHVVTVDVGDAAGVTRHRVVVHVQPGPQPGGPPRAEASHRGQRVVLEAPARAAGAAAASDGAVTAPMPGTVTAVLVSTGETVAEGDVLGVLEAMKMEVSLRAPRSGTVVTVTEEVGAQVSRGSLLFHVEQRDEQVDGDQGGDQGASARRAGVQ</sequence>
<dbReference type="InterPro" id="IPR011054">
    <property type="entry name" value="Rudment_hybrid_motif"/>
</dbReference>
<dbReference type="InterPro" id="IPR000089">
    <property type="entry name" value="Biotin_lipoyl"/>
</dbReference>
<feature type="domain" description="ATP-grasp" evidence="9">
    <location>
        <begin position="133"/>
        <end position="328"/>
    </location>
</feature>
<feature type="domain" description="Lipoyl-binding" evidence="8">
    <location>
        <begin position="610"/>
        <end position="686"/>
    </location>
</feature>
<dbReference type="InterPro" id="IPR016185">
    <property type="entry name" value="PreATP-grasp_dom_sf"/>
</dbReference>
<dbReference type="Pfam" id="PF00289">
    <property type="entry name" value="Biotin_carb_N"/>
    <property type="match status" value="1"/>
</dbReference>
<organism evidence="11 12">
    <name type="scientific">Nocardioides bruguierae</name>
    <dbReference type="NCBI Taxonomy" id="2945102"/>
    <lineage>
        <taxon>Bacteria</taxon>
        <taxon>Bacillati</taxon>
        <taxon>Actinomycetota</taxon>
        <taxon>Actinomycetes</taxon>
        <taxon>Propionibacteriales</taxon>
        <taxon>Nocardioidaceae</taxon>
        <taxon>Nocardioides</taxon>
    </lineage>
</organism>
<comment type="cofactor">
    <cofactor evidence="1">
        <name>biotin</name>
        <dbReference type="ChEBI" id="CHEBI:57586"/>
    </cofactor>
</comment>
<dbReference type="Pfam" id="PF00364">
    <property type="entry name" value="Biotin_lipoyl"/>
    <property type="match status" value="1"/>
</dbReference>
<dbReference type="InterPro" id="IPR011764">
    <property type="entry name" value="Biotin_carboxylation_dom"/>
</dbReference>
<dbReference type="GO" id="GO:0005524">
    <property type="term" value="F:ATP binding"/>
    <property type="evidence" value="ECO:0007669"/>
    <property type="project" value="UniProtKB-UniRule"/>
</dbReference>
<keyword evidence="12" id="KW-1185">Reference proteome</keyword>
<dbReference type="InterPro" id="IPR001882">
    <property type="entry name" value="Biotin_BS"/>
</dbReference>
<dbReference type="EMBL" id="JAMOIL010000013">
    <property type="protein sequence ID" value="MCM0621053.1"/>
    <property type="molecule type" value="Genomic_DNA"/>
</dbReference>
<accession>A0A9X2IFG3</accession>
<evidence type="ECO:0000259" key="10">
    <source>
        <dbReference type="PROSITE" id="PS50979"/>
    </source>
</evidence>
<dbReference type="Gene3D" id="3.30.470.20">
    <property type="entry name" value="ATP-grasp fold, B domain"/>
    <property type="match status" value="1"/>
</dbReference>
<dbReference type="Gene3D" id="2.40.50.100">
    <property type="match status" value="1"/>
</dbReference>
<evidence type="ECO:0000256" key="5">
    <source>
        <dbReference type="ARBA" id="ARBA00023267"/>
    </source>
</evidence>
<dbReference type="PANTHER" id="PTHR18866:SF126">
    <property type="entry name" value="BIOTIN CARBOXYLASE"/>
    <property type="match status" value="1"/>
</dbReference>
<proteinExistence type="predicted"/>
<dbReference type="Pfam" id="PF02786">
    <property type="entry name" value="CPSase_L_D2"/>
    <property type="match status" value="1"/>
</dbReference>
<dbReference type="FunFam" id="2.40.50.100:FF:000003">
    <property type="entry name" value="Acetyl-CoA carboxylase biotin carboxyl carrier protein"/>
    <property type="match status" value="1"/>
</dbReference>
<feature type="region of interest" description="Disordered" evidence="7">
    <location>
        <begin position="484"/>
        <end position="510"/>
    </location>
</feature>
<dbReference type="CDD" id="cd06850">
    <property type="entry name" value="biotinyl_domain"/>
    <property type="match status" value="1"/>
</dbReference>
<dbReference type="SUPFAM" id="SSF51246">
    <property type="entry name" value="Rudiment single hybrid motif"/>
    <property type="match status" value="1"/>
</dbReference>
<dbReference type="PROSITE" id="PS50975">
    <property type="entry name" value="ATP_GRASP"/>
    <property type="match status" value="1"/>
</dbReference>
<dbReference type="SUPFAM" id="SSF56059">
    <property type="entry name" value="Glutathione synthetase ATP-binding domain-like"/>
    <property type="match status" value="1"/>
</dbReference>
<evidence type="ECO:0000259" key="9">
    <source>
        <dbReference type="PROSITE" id="PS50975"/>
    </source>
</evidence>
<evidence type="ECO:0000259" key="8">
    <source>
        <dbReference type="PROSITE" id="PS50968"/>
    </source>
</evidence>
<evidence type="ECO:0000313" key="12">
    <source>
        <dbReference type="Proteomes" id="UP001139485"/>
    </source>
</evidence>
<dbReference type="SUPFAM" id="SSF52440">
    <property type="entry name" value="PreATP-grasp domain"/>
    <property type="match status" value="1"/>
</dbReference>
<dbReference type="InterPro" id="IPR011053">
    <property type="entry name" value="Single_hybrid_motif"/>
</dbReference>
<keyword evidence="5" id="KW-0092">Biotin</keyword>
<evidence type="ECO:0000256" key="7">
    <source>
        <dbReference type="SAM" id="MobiDB-lite"/>
    </source>
</evidence>
<evidence type="ECO:0000313" key="11">
    <source>
        <dbReference type="EMBL" id="MCM0621053.1"/>
    </source>
</evidence>
<dbReference type="RefSeq" id="WP_250827540.1">
    <property type="nucleotide sequence ID" value="NZ_JAMOIL010000013.1"/>
</dbReference>
<keyword evidence="3 6" id="KW-0547">Nucleotide-binding</keyword>
<gene>
    <name evidence="11" type="ORF">M8330_12205</name>
</gene>
<dbReference type="InterPro" id="IPR005482">
    <property type="entry name" value="Biotin_COase_C"/>
</dbReference>
<name>A0A9X2IFG3_9ACTN</name>
<dbReference type="Pfam" id="PF02785">
    <property type="entry name" value="Biotin_carb_C"/>
    <property type="match status" value="1"/>
</dbReference>
<dbReference type="InterPro" id="IPR005479">
    <property type="entry name" value="CPAse_ATP-bd"/>
</dbReference>